<reference evidence="7 8" key="1">
    <citation type="submission" date="2016-10" db="EMBL/GenBank/DDBJ databases">
        <authorList>
            <person name="de Groot N.N."/>
        </authorList>
    </citation>
    <scope>NUCLEOTIDE SEQUENCE [LARGE SCALE GENOMIC DNA]</scope>
    <source>
        <strain evidence="7 8">DSM 29433</strain>
    </source>
</reference>
<evidence type="ECO:0000256" key="2">
    <source>
        <dbReference type="ARBA" id="ARBA00022552"/>
    </source>
</evidence>
<dbReference type="GO" id="GO:0006364">
    <property type="term" value="P:rRNA processing"/>
    <property type="evidence" value="ECO:0007669"/>
    <property type="project" value="UniProtKB-KW"/>
</dbReference>
<keyword evidence="8" id="KW-1185">Reference proteome</keyword>
<dbReference type="GO" id="GO:0032259">
    <property type="term" value="P:methylation"/>
    <property type="evidence" value="ECO:0007669"/>
    <property type="project" value="UniProtKB-KW"/>
</dbReference>
<keyword evidence="5" id="KW-0949">S-adenosyl-L-methionine</keyword>
<dbReference type="InterPro" id="IPR002052">
    <property type="entry name" value="DNA_methylase_N6_adenine_CS"/>
</dbReference>
<dbReference type="STRING" id="1123755.SAMN05444714_0382"/>
<proteinExistence type="predicted"/>
<evidence type="ECO:0000256" key="5">
    <source>
        <dbReference type="ARBA" id="ARBA00022691"/>
    </source>
</evidence>
<dbReference type="GO" id="GO:0008170">
    <property type="term" value="F:N-methyltransferase activity"/>
    <property type="evidence" value="ECO:0007669"/>
    <property type="project" value="UniProtKB-ARBA"/>
</dbReference>
<evidence type="ECO:0000313" key="8">
    <source>
        <dbReference type="Proteomes" id="UP000198926"/>
    </source>
</evidence>
<evidence type="ECO:0000256" key="3">
    <source>
        <dbReference type="ARBA" id="ARBA00022603"/>
    </source>
</evidence>
<organism evidence="7 8">
    <name type="scientific">Yoonia litorea</name>
    <dbReference type="NCBI Taxonomy" id="1123755"/>
    <lineage>
        <taxon>Bacteria</taxon>
        <taxon>Pseudomonadati</taxon>
        <taxon>Pseudomonadota</taxon>
        <taxon>Alphaproteobacteria</taxon>
        <taxon>Rhodobacterales</taxon>
        <taxon>Paracoccaceae</taxon>
        <taxon>Yoonia</taxon>
    </lineage>
</organism>
<sequence>MSTSRLSTALADGSLRLPTGDVTLIRPPATYDVSSLQRESVRVVHGFYPDATAWQAAGFPVSRNVEGCAVAVVIPPRSKTLGRALVAEACRNADLVVVDGQKTDGVDSLFKACRQRLGNLLSITKAHGRIFWFPTSDEFEDWTAPPPAVGPYGFVTTAGVFSDGTVDPGSALLVDALPEKLPARMADLGAGWGYLSHHVLKRASVAALDLIEAEALSLDCARQNVTDMRASFHWNDAKSFEAPAYDGIVMNPPFHTGRQADPALGRAFIAAAARLLAPQGKLWMVANRHLPYEATLSELFRNVDIIGGNSAFKLFHATKPKR</sequence>
<protein>
    <submittedName>
        <fullName evidence="7">16S rRNA m(2)G 1207 methyltransferase</fullName>
    </submittedName>
</protein>
<evidence type="ECO:0000256" key="1">
    <source>
        <dbReference type="ARBA" id="ARBA00022490"/>
    </source>
</evidence>
<evidence type="ECO:0000313" key="7">
    <source>
        <dbReference type="EMBL" id="SFS01085.1"/>
    </source>
</evidence>
<dbReference type="Pfam" id="PF05175">
    <property type="entry name" value="MTS"/>
    <property type="match status" value="1"/>
</dbReference>
<dbReference type="InterPro" id="IPR046977">
    <property type="entry name" value="RsmC/RlmG"/>
</dbReference>
<evidence type="ECO:0000259" key="6">
    <source>
        <dbReference type="Pfam" id="PF05175"/>
    </source>
</evidence>
<accession>A0A1I6LC92</accession>
<evidence type="ECO:0000256" key="4">
    <source>
        <dbReference type="ARBA" id="ARBA00022679"/>
    </source>
</evidence>
<dbReference type="AlphaFoldDB" id="A0A1I6LC92"/>
<dbReference type="RefSeq" id="WP_090203282.1">
    <property type="nucleotide sequence ID" value="NZ_FOZM01000001.1"/>
</dbReference>
<dbReference type="InterPro" id="IPR029063">
    <property type="entry name" value="SAM-dependent_MTases_sf"/>
</dbReference>
<dbReference type="OrthoDB" id="9816072at2"/>
<name>A0A1I6LC92_9RHOB</name>
<feature type="domain" description="Methyltransferase small" evidence="6">
    <location>
        <begin position="153"/>
        <end position="315"/>
    </location>
</feature>
<dbReference type="Gene3D" id="3.40.50.150">
    <property type="entry name" value="Vaccinia Virus protein VP39"/>
    <property type="match status" value="1"/>
</dbReference>
<keyword evidence="1" id="KW-0963">Cytoplasm</keyword>
<dbReference type="GO" id="GO:0003676">
    <property type="term" value="F:nucleic acid binding"/>
    <property type="evidence" value="ECO:0007669"/>
    <property type="project" value="InterPro"/>
</dbReference>
<dbReference type="GO" id="GO:0008757">
    <property type="term" value="F:S-adenosylmethionine-dependent methyltransferase activity"/>
    <property type="evidence" value="ECO:0007669"/>
    <property type="project" value="InterPro"/>
</dbReference>
<dbReference type="EMBL" id="FOZM01000001">
    <property type="protein sequence ID" value="SFS01085.1"/>
    <property type="molecule type" value="Genomic_DNA"/>
</dbReference>
<keyword evidence="3 7" id="KW-0489">Methyltransferase</keyword>
<dbReference type="Proteomes" id="UP000198926">
    <property type="component" value="Unassembled WGS sequence"/>
</dbReference>
<keyword evidence="2" id="KW-0698">rRNA processing</keyword>
<gene>
    <name evidence="7" type="ORF">SAMN05444714_0382</name>
</gene>
<dbReference type="PANTHER" id="PTHR47816:SF4">
    <property type="entry name" value="RIBOSOMAL RNA SMALL SUBUNIT METHYLTRANSFERASE C"/>
    <property type="match status" value="1"/>
</dbReference>
<keyword evidence="4 7" id="KW-0808">Transferase</keyword>
<dbReference type="PROSITE" id="PS00092">
    <property type="entry name" value="N6_MTASE"/>
    <property type="match status" value="1"/>
</dbReference>
<dbReference type="CDD" id="cd02440">
    <property type="entry name" value="AdoMet_MTases"/>
    <property type="match status" value="1"/>
</dbReference>
<dbReference type="PANTHER" id="PTHR47816">
    <property type="entry name" value="RIBOSOMAL RNA SMALL SUBUNIT METHYLTRANSFERASE C"/>
    <property type="match status" value="1"/>
</dbReference>
<dbReference type="InterPro" id="IPR007848">
    <property type="entry name" value="Small_mtfrase_dom"/>
</dbReference>
<dbReference type="SUPFAM" id="SSF53335">
    <property type="entry name" value="S-adenosyl-L-methionine-dependent methyltransferases"/>
    <property type="match status" value="1"/>
</dbReference>